<dbReference type="Gene3D" id="1.10.3730.20">
    <property type="match status" value="1"/>
</dbReference>
<evidence type="ECO:0000256" key="5">
    <source>
        <dbReference type="ARBA" id="ARBA00023136"/>
    </source>
</evidence>
<feature type="transmembrane region" description="Helical" evidence="6">
    <location>
        <begin position="251"/>
        <end position="270"/>
    </location>
</feature>
<reference evidence="8 9" key="1">
    <citation type="submission" date="2024-06" db="EMBL/GenBank/DDBJ databases">
        <authorList>
            <person name="Li F."/>
        </authorList>
    </citation>
    <scope>NUCLEOTIDE SEQUENCE [LARGE SCALE GENOMIC DNA]</scope>
    <source>
        <strain evidence="8 9">GXAS 311</strain>
    </source>
</reference>
<dbReference type="InterPro" id="IPR050638">
    <property type="entry name" value="AA-Vitamin_Transporters"/>
</dbReference>
<feature type="transmembrane region" description="Helical" evidence="6">
    <location>
        <begin position="38"/>
        <end position="60"/>
    </location>
</feature>
<feature type="transmembrane region" description="Helical" evidence="6">
    <location>
        <begin position="276"/>
        <end position="294"/>
    </location>
</feature>
<dbReference type="InterPro" id="IPR037185">
    <property type="entry name" value="EmrE-like"/>
</dbReference>
<protein>
    <submittedName>
        <fullName evidence="8">DMT family transporter</fullName>
    </submittedName>
</protein>
<dbReference type="SUPFAM" id="SSF103481">
    <property type="entry name" value="Multidrug resistance efflux transporter EmrE"/>
    <property type="match status" value="2"/>
</dbReference>
<keyword evidence="5 6" id="KW-0472">Membrane</keyword>
<name>A0ABV2BSL4_9GAMM</name>
<evidence type="ECO:0000313" key="9">
    <source>
        <dbReference type="Proteomes" id="UP001548189"/>
    </source>
</evidence>
<dbReference type="RefSeq" id="WP_353874534.1">
    <property type="nucleotide sequence ID" value="NZ_JBEVCJ010000006.1"/>
</dbReference>
<evidence type="ECO:0000256" key="2">
    <source>
        <dbReference type="ARBA" id="ARBA00022475"/>
    </source>
</evidence>
<evidence type="ECO:0000259" key="7">
    <source>
        <dbReference type="Pfam" id="PF00892"/>
    </source>
</evidence>
<proteinExistence type="predicted"/>
<accession>A0ABV2BSL4</accession>
<feature type="transmembrane region" description="Helical" evidence="6">
    <location>
        <begin position="188"/>
        <end position="208"/>
    </location>
</feature>
<feature type="transmembrane region" description="Helical" evidence="6">
    <location>
        <begin position="12"/>
        <end position="32"/>
    </location>
</feature>
<comment type="caution">
    <text evidence="8">The sequence shown here is derived from an EMBL/GenBank/DDBJ whole genome shotgun (WGS) entry which is preliminary data.</text>
</comment>
<evidence type="ECO:0000256" key="6">
    <source>
        <dbReference type="SAM" id="Phobius"/>
    </source>
</evidence>
<feature type="transmembrane region" description="Helical" evidence="6">
    <location>
        <begin position="158"/>
        <end position="176"/>
    </location>
</feature>
<sequence length="334" mass="36706">MSFTNCHTAKATTQVIIAIIIWAASFIAMKVAVAELGAFLTVFLRMLLAVAVLAFFLPQIKQARHVYQKGDIWLILGLILCEPCLYFVFEGLALTYTSASEAGMITALHPFMVTIAAFYFLKESINSRMVIGGIIAVIGAALLSFLGEAKASSSHHLLGNGLEFIAICFATGYSLLARMLGERYSPVFLTSMQALFGTLFFLPLVLAFNKPVPAEVSGEAIMAVLFLAWGVNVIAFILYNASLRALPASRVGSWMNLLPIFTLFFGWLLLDESLTQWQYLSVGLIIFGVIFSQLKPKRKTVFIEQSIIKDDYIEQVIEAETSANQSIKEVTAKA</sequence>
<keyword evidence="3 6" id="KW-0812">Transmembrane</keyword>
<feature type="transmembrane region" description="Helical" evidence="6">
    <location>
        <begin position="72"/>
        <end position="96"/>
    </location>
</feature>
<dbReference type="EMBL" id="JBEVCJ010000006">
    <property type="protein sequence ID" value="MET1254920.1"/>
    <property type="molecule type" value="Genomic_DNA"/>
</dbReference>
<keyword evidence="9" id="KW-1185">Reference proteome</keyword>
<dbReference type="Pfam" id="PF00892">
    <property type="entry name" value="EamA"/>
    <property type="match status" value="2"/>
</dbReference>
<keyword evidence="2" id="KW-1003">Cell membrane</keyword>
<feature type="domain" description="EamA" evidence="7">
    <location>
        <begin position="15"/>
        <end position="144"/>
    </location>
</feature>
<evidence type="ECO:0000256" key="1">
    <source>
        <dbReference type="ARBA" id="ARBA00004651"/>
    </source>
</evidence>
<evidence type="ECO:0000256" key="3">
    <source>
        <dbReference type="ARBA" id="ARBA00022692"/>
    </source>
</evidence>
<feature type="domain" description="EamA" evidence="7">
    <location>
        <begin position="164"/>
        <end position="291"/>
    </location>
</feature>
<gene>
    <name evidence="8" type="ORF">ABVT43_07275</name>
</gene>
<dbReference type="Proteomes" id="UP001548189">
    <property type="component" value="Unassembled WGS sequence"/>
</dbReference>
<comment type="subcellular location">
    <subcellularLocation>
        <location evidence="1">Cell membrane</location>
        <topology evidence="1">Multi-pass membrane protein</topology>
    </subcellularLocation>
</comment>
<dbReference type="PANTHER" id="PTHR32322">
    <property type="entry name" value="INNER MEMBRANE TRANSPORTER"/>
    <property type="match status" value="1"/>
</dbReference>
<feature type="transmembrane region" description="Helical" evidence="6">
    <location>
        <begin position="128"/>
        <end position="146"/>
    </location>
</feature>
<organism evidence="8 9">
    <name type="scientific">Aliikangiella maris</name>
    <dbReference type="NCBI Taxonomy" id="3162458"/>
    <lineage>
        <taxon>Bacteria</taxon>
        <taxon>Pseudomonadati</taxon>
        <taxon>Pseudomonadota</taxon>
        <taxon>Gammaproteobacteria</taxon>
        <taxon>Oceanospirillales</taxon>
        <taxon>Pleioneaceae</taxon>
        <taxon>Aliikangiella</taxon>
    </lineage>
</organism>
<dbReference type="InterPro" id="IPR000620">
    <property type="entry name" value="EamA_dom"/>
</dbReference>
<evidence type="ECO:0000256" key="4">
    <source>
        <dbReference type="ARBA" id="ARBA00022989"/>
    </source>
</evidence>
<keyword evidence="4 6" id="KW-1133">Transmembrane helix</keyword>
<dbReference type="PANTHER" id="PTHR32322:SF18">
    <property type="entry name" value="S-ADENOSYLMETHIONINE_S-ADENOSYLHOMOCYSTEINE TRANSPORTER"/>
    <property type="match status" value="1"/>
</dbReference>
<feature type="transmembrane region" description="Helical" evidence="6">
    <location>
        <begin position="102"/>
        <end position="121"/>
    </location>
</feature>
<evidence type="ECO:0000313" key="8">
    <source>
        <dbReference type="EMBL" id="MET1254920.1"/>
    </source>
</evidence>
<feature type="transmembrane region" description="Helical" evidence="6">
    <location>
        <begin position="220"/>
        <end position="239"/>
    </location>
</feature>